<dbReference type="EMBL" id="JAMYWD010000004">
    <property type="protein sequence ID" value="KAJ4972495.1"/>
    <property type="molecule type" value="Genomic_DNA"/>
</dbReference>
<dbReference type="Proteomes" id="UP001141806">
    <property type="component" value="Unassembled WGS sequence"/>
</dbReference>
<evidence type="ECO:0000313" key="3">
    <source>
        <dbReference type="Proteomes" id="UP001141806"/>
    </source>
</evidence>
<name>A0A9Q0QUQ1_9MAGN</name>
<evidence type="ECO:0000313" key="2">
    <source>
        <dbReference type="EMBL" id="KAJ4972495.1"/>
    </source>
</evidence>
<organism evidence="2 3">
    <name type="scientific">Protea cynaroides</name>
    <dbReference type="NCBI Taxonomy" id="273540"/>
    <lineage>
        <taxon>Eukaryota</taxon>
        <taxon>Viridiplantae</taxon>
        <taxon>Streptophyta</taxon>
        <taxon>Embryophyta</taxon>
        <taxon>Tracheophyta</taxon>
        <taxon>Spermatophyta</taxon>
        <taxon>Magnoliopsida</taxon>
        <taxon>Proteales</taxon>
        <taxon>Proteaceae</taxon>
        <taxon>Protea</taxon>
    </lineage>
</organism>
<sequence length="119" mass="12807">MDGDDITPGSLLHNKIMKTGLKLTNNGTIAATSEVMDGDDTTLASLLHNKVMKRSLRRTNNDTIVAALPGRNRKEASVLLSEEERFVQPPEDELGSKFKPDGSDAIPHGIPESGVLLSV</sequence>
<keyword evidence="3" id="KW-1185">Reference proteome</keyword>
<protein>
    <submittedName>
        <fullName evidence="2">Uncharacterized protein</fullName>
    </submittedName>
</protein>
<feature type="region of interest" description="Disordered" evidence="1">
    <location>
        <begin position="83"/>
        <end position="119"/>
    </location>
</feature>
<accession>A0A9Q0QUQ1</accession>
<dbReference type="AlphaFoldDB" id="A0A9Q0QUQ1"/>
<evidence type="ECO:0000256" key="1">
    <source>
        <dbReference type="SAM" id="MobiDB-lite"/>
    </source>
</evidence>
<gene>
    <name evidence="2" type="ORF">NE237_005669</name>
</gene>
<comment type="caution">
    <text evidence="2">The sequence shown here is derived from an EMBL/GenBank/DDBJ whole genome shotgun (WGS) entry which is preliminary data.</text>
</comment>
<proteinExistence type="predicted"/>
<reference evidence="2" key="1">
    <citation type="journal article" date="2023" name="Plant J.">
        <title>The genome of the king protea, Protea cynaroides.</title>
        <authorList>
            <person name="Chang J."/>
            <person name="Duong T.A."/>
            <person name="Schoeman C."/>
            <person name="Ma X."/>
            <person name="Roodt D."/>
            <person name="Barker N."/>
            <person name="Li Z."/>
            <person name="Van de Peer Y."/>
            <person name="Mizrachi E."/>
        </authorList>
    </citation>
    <scope>NUCLEOTIDE SEQUENCE</scope>
    <source>
        <tissue evidence="2">Young leaves</tissue>
    </source>
</reference>